<comment type="cofactor">
    <cofactor evidence="6">
        <name>thiamine diphosphate</name>
        <dbReference type="ChEBI" id="CHEBI:58937"/>
    </cofactor>
    <text evidence="6">Binds 1 thiamine pyrophosphate per subunit.</text>
</comment>
<dbReference type="EMBL" id="QPJS01000001">
    <property type="protein sequence ID" value="RCX05101.1"/>
    <property type="molecule type" value="Genomic_DNA"/>
</dbReference>
<dbReference type="InterPro" id="IPR004433">
    <property type="entry name" value="MenaQ_synth_MenD"/>
</dbReference>
<dbReference type="GO" id="GO:0030976">
    <property type="term" value="F:thiamine pyrophosphate binding"/>
    <property type="evidence" value="ECO:0007669"/>
    <property type="project" value="UniProtKB-UniRule"/>
</dbReference>
<evidence type="ECO:0000256" key="2">
    <source>
        <dbReference type="ARBA" id="ARBA00022723"/>
    </source>
</evidence>
<keyword evidence="5 6" id="KW-0464">Manganese</keyword>
<dbReference type="Gene3D" id="3.40.50.1220">
    <property type="entry name" value="TPP-binding domain"/>
    <property type="match status" value="1"/>
</dbReference>
<evidence type="ECO:0000256" key="1">
    <source>
        <dbReference type="ARBA" id="ARBA00022679"/>
    </source>
</evidence>
<accession>A0A369A7I3</accession>
<sequence length="520" mass="58193">MIGSMDQFEIVNAVLSICLDAGVRDAVVSPGSRNAPLMIALKRNFPEFRVYSVVDERSAAYKAIGISDVSGRPVVLICTSGTAAANYLPAVCEAFHRAVPLIVITADRPARLVTARDGQTIFQEHLFGRHVDAYFGLDPETNTENILQLLDALSSTLSVASRPVHINLHLDEPLYQWRVKYPWPADKRMPKRNSGHTFETDELNGSLKPMVVIGQSKPGKLPADLLRKLVEKGFLVVSGGLSNLPPEYCVGHFNQLAVHELPQPDLVITVGGEITHKPLKQYLKRIDKLKHLHVEKTLYPPDTFGKGVRLIHAEAEDYLLWLTAQPAEVGIEFVQLWLQYDQSAEDVQFRTQEREIANYYLPLAMAAFEQQVLLALGNSAVVRKFLNVPKRFHRNLYGNRGTAGIDGTLSAAVGMALATELPVWCLIGDLSFFYDVNALWQVPYPENLTIFVFNDHRGSIFEMIEGPKDFPEIFELQSTPHPFNCEHIARHFGLKYARIEEKLDAHTISKHQGGLVEIML</sequence>
<dbReference type="PANTHER" id="PTHR42916:SF1">
    <property type="entry name" value="PROTEIN PHYLLO, CHLOROPLASTIC"/>
    <property type="match status" value="1"/>
</dbReference>
<dbReference type="GO" id="GO:0030145">
    <property type="term" value="F:manganese ion binding"/>
    <property type="evidence" value="ECO:0007669"/>
    <property type="project" value="UniProtKB-UniRule"/>
</dbReference>
<comment type="pathway">
    <text evidence="6">Quinol/quinone metabolism; menaquinone biosynthesis.</text>
</comment>
<comment type="cofactor">
    <cofactor evidence="6">
        <name>Mg(2+)</name>
        <dbReference type="ChEBI" id="CHEBI:18420"/>
    </cofactor>
    <cofactor evidence="6">
        <name>Mn(2+)</name>
        <dbReference type="ChEBI" id="CHEBI:29035"/>
    </cofactor>
</comment>
<evidence type="ECO:0000313" key="10">
    <source>
        <dbReference type="Proteomes" id="UP000253517"/>
    </source>
</evidence>
<comment type="catalytic activity">
    <reaction evidence="6">
        <text>isochorismate + 2-oxoglutarate + H(+) = 5-enolpyruvoyl-6-hydroxy-2-succinyl-cyclohex-3-ene-1-carboxylate + CO2</text>
        <dbReference type="Rhea" id="RHEA:25593"/>
        <dbReference type="ChEBI" id="CHEBI:15378"/>
        <dbReference type="ChEBI" id="CHEBI:16526"/>
        <dbReference type="ChEBI" id="CHEBI:16810"/>
        <dbReference type="ChEBI" id="CHEBI:29780"/>
        <dbReference type="ChEBI" id="CHEBI:58818"/>
        <dbReference type="EC" id="2.2.1.9"/>
    </reaction>
</comment>
<gene>
    <name evidence="6" type="primary">menD</name>
    <name evidence="9" type="ORF">DES35_101381</name>
</gene>
<dbReference type="UniPathway" id="UPA00079"/>
<dbReference type="UniPathway" id="UPA01057">
    <property type="reaction ID" value="UER00164"/>
</dbReference>
<dbReference type="SUPFAM" id="SSF52518">
    <property type="entry name" value="Thiamin diphosphate-binding fold (THDP-binding)"/>
    <property type="match status" value="2"/>
</dbReference>
<comment type="similarity">
    <text evidence="6">Belongs to the TPP enzyme family. MenD subfamily.</text>
</comment>
<dbReference type="InterPro" id="IPR012001">
    <property type="entry name" value="Thiamin_PyroP_enz_TPP-bd_dom"/>
</dbReference>
<dbReference type="CDD" id="cd07037">
    <property type="entry name" value="TPP_PYR_MenD"/>
    <property type="match status" value="1"/>
</dbReference>
<name>A0A369A7I3_9FLAO</name>
<dbReference type="NCBIfam" id="TIGR00173">
    <property type="entry name" value="menD"/>
    <property type="match status" value="1"/>
</dbReference>
<comment type="function">
    <text evidence="6">Catalyzes the thiamine diphosphate-dependent decarboxylation of 2-oxoglutarate and the subsequent addition of the resulting succinic semialdehyde-thiamine pyrophosphate anion to isochorismate to yield 2-succinyl-5-enolpyruvyl-6-hydroxy-3-cyclohexene-1-carboxylate (SEPHCHC).</text>
</comment>
<evidence type="ECO:0000313" key="9">
    <source>
        <dbReference type="EMBL" id="RCX05101.1"/>
    </source>
</evidence>
<feature type="domain" description="Thiamine pyrophosphate enzyme TPP-binding" evidence="7">
    <location>
        <begin position="393"/>
        <end position="504"/>
    </location>
</feature>
<reference evidence="9 10" key="1">
    <citation type="submission" date="2018-07" db="EMBL/GenBank/DDBJ databases">
        <title>Genomic Encyclopedia of Type Strains, Phase IV (KMG-IV): sequencing the most valuable type-strain genomes for metagenomic binning, comparative biology and taxonomic classification.</title>
        <authorList>
            <person name="Goeker M."/>
        </authorList>
    </citation>
    <scope>NUCLEOTIDE SEQUENCE [LARGE SCALE GENOMIC DNA]</scope>
    <source>
        <strain evidence="9 10">DSM 21410</strain>
    </source>
</reference>
<evidence type="ECO:0000256" key="5">
    <source>
        <dbReference type="ARBA" id="ARBA00023211"/>
    </source>
</evidence>
<keyword evidence="6" id="KW-0474">Menaquinone biosynthesis</keyword>
<comment type="caution">
    <text evidence="9">The sequence shown here is derived from an EMBL/GenBank/DDBJ whole genome shotgun (WGS) entry which is preliminary data.</text>
</comment>
<dbReference type="EC" id="2.2.1.9" evidence="6"/>
<dbReference type="InterPro" id="IPR011766">
    <property type="entry name" value="TPP_enzyme_TPP-bd"/>
</dbReference>
<evidence type="ECO:0000259" key="7">
    <source>
        <dbReference type="Pfam" id="PF02775"/>
    </source>
</evidence>
<organism evidence="9 10">
    <name type="scientific">Schleiferia thermophila</name>
    <dbReference type="NCBI Taxonomy" id="884107"/>
    <lineage>
        <taxon>Bacteria</taxon>
        <taxon>Pseudomonadati</taxon>
        <taxon>Bacteroidota</taxon>
        <taxon>Flavobacteriia</taxon>
        <taxon>Flavobacteriales</taxon>
        <taxon>Schleiferiaceae</taxon>
        <taxon>Schleiferia</taxon>
    </lineage>
</organism>
<evidence type="ECO:0000259" key="8">
    <source>
        <dbReference type="Pfam" id="PF02776"/>
    </source>
</evidence>
<dbReference type="Proteomes" id="UP000253517">
    <property type="component" value="Unassembled WGS sequence"/>
</dbReference>
<keyword evidence="1 6" id="KW-0808">Transferase</keyword>
<comment type="pathway">
    <text evidence="6">Quinol/quinone metabolism; 1,4-dihydroxy-2-naphthoate biosynthesis; 1,4-dihydroxy-2-naphthoate from chorismate: step 2/7.</text>
</comment>
<dbReference type="InterPro" id="IPR029061">
    <property type="entry name" value="THDP-binding"/>
</dbReference>
<keyword evidence="2 6" id="KW-0479">Metal-binding</keyword>
<proteinExistence type="inferred from homology"/>
<dbReference type="PANTHER" id="PTHR42916">
    <property type="entry name" value="2-SUCCINYL-5-ENOLPYRUVYL-6-HYDROXY-3-CYCLOHEXENE-1-CARBOXYLATE SYNTHASE"/>
    <property type="match status" value="1"/>
</dbReference>
<dbReference type="HAMAP" id="MF_01659">
    <property type="entry name" value="MenD"/>
    <property type="match status" value="1"/>
</dbReference>
<dbReference type="AlphaFoldDB" id="A0A369A7I3"/>
<evidence type="ECO:0000256" key="6">
    <source>
        <dbReference type="HAMAP-Rule" id="MF_01659"/>
    </source>
</evidence>
<dbReference type="Pfam" id="PF02775">
    <property type="entry name" value="TPP_enzyme_C"/>
    <property type="match status" value="1"/>
</dbReference>
<keyword evidence="10" id="KW-1185">Reference proteome</keyword>
<keyword evidence="3 6" id="KW-0460">Magnesium</keyword>
<comment type="subunit">
    <text evidence="6">Homodimer.</text>
</comment>
<feature type="domain" description="Thiamine pyrophosphate enzyme N-terminal TPP-binding" evidence="8">
    <location>
        <begin position="12"/>
        <end position="123"/>
    </location>
</feature>
<keyword evidence="4 6" id="KW-0786">Thiamine pyrophosphate</keyword>
<evidence type="ECO:0000256" key="3">
    <source>
        <dbReference type="ARBA" id="ARBA00022842"/>
    </source>
</evidence>
<evidence type="ECO:0000256" key="4">
    <source>
        <dbReference type="ARBA" id="ARBA00023052"/>
    </source>
</evidence>
<dbReference type="PIRSF" id="PIRSF004983">
    <property type="entry name" value="MenD"/>
    <property type="match status" value="1"/>
</dbReference>
<dbReference type="GO" id="GO:0000287">
    <property type="term" value="F:magnesium ion binding"/>
    <property type="evidence" value="ECO:0007669"/>
    <property type="project" value="UniProtKB-UniRule"/>
</dbReference>
<dbReference type="GO" id="GO:0070204">
    <property type="term" value="F:2-succinyl-5-enolpyruvyl-6-hydroxy-3-cyclohexene-1-carboxylic-acid synthase activity"/>
    <property type="evidence" value="ECO:0007669"/>
    <property type="project" value="UniProtKB-UniRule"/>
</dbReference>
<dbReference type="Gene3D" id="3.40.50.970">
    <property type="match status" value="2"/>
</dbReference>
<dbReference type="Pfam" id="PF02776">
    <property type="entry name" value="TPP_enzyme_N"/>
    <property type="match status" value="1"/>
</dbReference>
<dbReference type="GO" id="GO:0009234">
    <property type="term" value="P:menaquinone biosynthetic process"/>
    <property type="evidence" value="ECO:0007669"/>
    <property type="project" value="UniProtKB-UniRule"/>
</dbReference>
<protein>
    <recommendedName>
        <fullName evidence="6">2-succinyl-5-enolpyruvyl-6-hydroxy-3-cyclohexene-1-carboxylate synthase</fullName>
        <shortName evidence="6">SEPHCHC synthase</shortName>
        <ecNumber evidence="6">2.2.1.9</ecNumber>
    </recommendedName>
    <alternativeName>
        <fullName evidence="6">Menaquinone biosynthesis protein MenD</fullName>
    </alternativeName>
</protein>